<dbReference type="OrthoDB" id="4738706at2759"/>
<feature type="compositionally biased region" description="Polar residues" evidence="2">
    <location>
        <begin position="23"/>
        <end position="40"/>
    </location>
</feature>
<dbReference type="SUPFAM" id="SSF57701">
    <property type="entry name" value="Zn2/Cys6 DNA-binding domain"/>
    <property type="match status" value="1"/>
</dbReference>
<keyword evidence="1" id="KW-0539">Nucleus</keyword>
<evidence type="ECO:0000313" key="4">
    <source>
        <dbReference type="EMBL" id="KAF2106959.1"/>
    </source>
</evidence>
<feature type="domain" description="Zn(2)-C6 fungal-type" evidence="3">
    <location>
        <begin position="50"/>
        <end position="78"/>
    </location>
</feature>
<accession>A0A6A5YI85</accession>
<organism evidence="4 5">
    <name type="scientific">Lophiotrema nucula</name>
    <dbReference type="NCBI Taxonomy" id="690887"/>
    <lineage>
        <taxon>Eukaryota</taxon>
        <taxon>Fungi</taxon>
        <taxon>Dikarya</taxon>
        <taxon>Ascomycota</taxon>
        <taxon>Pezizomycotina</taxon>
        <taxon>Dothideomycetes</taxon>
        <taxon>Pleosporomycetidae</taxon>
        <taxon>Pleosporales</taxon>
        <taxon>Lophiotremataceae</taxon>
        <taxon>Lophiotrema</taxon>
    </lineage>
</organism>
<dbReference type="Proteomes" id="UP000799770">
    <property type="component" value="Unassembled WGS sequence"/>
</dbReference>
<dbReference type="GO" id="GO:0000981">
    <property type="term" value="F:DNA-binding transcription factor activity, RNA polymerase II-specific"/>
    <property type="evidence" value="ECO:0007669"/>
    <property type="project" value="InterPro"/>
</dbReference>
<gene>
    <name evidence="4" type="ORF">BDV96DRAFT_311431</name>
</gene>
<dbReference type="PROSITE" id="PS00463">
    <property type="entry name" value="ZN2_CY6_FUNGAL_1"/>
    <property type="match status" value="1"/>
</dbReference>
<dbReference type="PROSITE" id="PS50048">
    <property type="entry name" value="ZN2_CY6_FUNGAL_2"/>
    <property type="match status" value="1"/>
</dbReference>
<dbReference type="CDD" id="cd00067">
    <property type="entry name" value="GAL4"/>
    <property type="match status" value="1"/>
</dbReference>
<sequence length="709" mass="80035">MAKGSYIRIHIMDDPHAQHGTPPASSKAINQSPAPDTTTGPRMRKRTKTGCLTCRKRRIKCGEERPTCANCIKSKRQCEGYNQRVTFKPPKGDWPNHPGVISTLQYHNALPIGSGPSPHNQAHNFLNAGSNAIARRPLASFDYGAPDHTPLHDTEPFRSTGIQQSCSIEAHMDYQYHNRTIFQPVSDGAGQYHGRSQLATLPLFGTRLSSPVTTFPQHDTVDVKKRSFTSQPPEMALNSFPGTKKVIPEVRKEIHVHKAGVQKESASAPQRELPEQVTSPSHGSIHSSGFESEVDECGTIPSTKRRRDEVVNRVMSYFLSLLHAKIVTHGCGSEATTGSPVGRTHSSNSNATASNFDKLKKTSLGKHPSHNDDDEFSDEDAHSKRQRVYDHPLEGEPNKRKFACPYFQRNSERYVMRRSCVGPGWDEVRRVKEHLYRNHRLPVFCPRCYETFSVDALLHVYQRADEPCAKRPEEAIEGFDSVQERSLKSRKKPKSELTEEDKWKDMYRILFPDDDDSLMPSPYLASNWEQIYQKGRVSGSNEIARYEQFLRRELPTAVRRELEVAVDEEYTPMEERLKSRLIEIVRDVQLQLFRSYTRSRTTVKGRETYEAADTTHSDSAPTLQTVPDSVQPSLLNELASFEPIPPFENTDTGDFDAILFQFDDLEDFNDSAYGSLFDTGLAKPGWENGSRYFIDPNSDNGEGSSRSAS</sequence>
<dbReference type="InterPro" id="IPR036864">
    <property type="entry name" value="Zn2-C6_fun-type_DNA-bd_sf"/>
</dbReference>
<evidence type="ECO:0000256" key="2">
    <source>
        <dbReference type="SAM" id="MobiDB-lite"/>
    </source>
</evidence>
<keyword evidence="5" id="KW-1185">Reference proteome</keyword>
<evidence type="ECO:0000259" key="3">
    <source>
        <dbReference type="PROSITE" id="PS50048"/>
    </source>
</evidence>
<feature type="compositionally biased region" description="Polar residues" evidence="2">
    <location>
        <begin position="276"/>
        <end position="290"/>
    </location>
</feature>
<dbReference type="PANTHER" id="PTHR38166:SF1">
    <property type="entry name" value="C2H2-TYPE DOMAIN-CONTAINING PROTEIN"/>
    <property type="match status" value="1"/>
</dbReference>
<evidence type="ECO:0000256" key="1">
    <source>
        <dbReference type="ARBA" id="ARBA00023242"/>
    </source>
</evidence>
<dbReference type="PANTHER" id="PTHR38166">
    <property type="entry name" value="C2H2-TYPE DOMAIN-CONTAINING PROTEIN-RELATED"/>
    <property type="match status" value="1"/>
</dbReference>
<feature type="region of interest" description="Disordered" evidence="2">
    <location>
        <begin position="361"/>
        <end position="396"/>
    </location>
</feature>
<protein>
    <recommendedName>
        <fullName evidence="3">Zn(2)-C6 fungal-type domain-containing protein</fullName>
    </recommendedName>
</protein>
<dbReference type="GO" id="GO:0008270">
    <property type="term" value="F:zinc ion binding"/>
    <property type="evidence" value="ECO:0007669"/>
    <property type="project" value="InterPro"/>
</dbReference>
<proteinExistence type="predicted"/>
<dbReference type="InterPro" id="IPR001138">
    <property type="entry name" value="Zn2Cys6_DnaBD"/>
</dbReference>
<dbReference type="EMBL" id="ML977358">
    <property type="protein sequence ID" value="KAF2106959.1"/>
    <property type="molecule type" value="Genomic_DNA"/>
</dbReference>
<dbReference type="Gene3D" id="4.10.240.10">
    <property type="entry name" value="Zn(2)-C6 fungal-type DNA-binding domain"/>
    <property type="match status" value="1"/>
</dbReference>
<feature type="compositionally biased region" description="Basic and acidic residues" evidence="2">
    <location>
        <begin position="379"/>
        <end position="396"/>
    </location>
</feature>
<dbReference type="Pfam" id="PF00172">
    <property type="entry name" value="Zn_clus"/>
    <property type="match status" value="1"/>
</dbReference>
<evidence type="ECO:0000313" key="5">
    <source>
        <dbReference type="Proteomes" id="UP000799770"/>
    </source>
</evidence>
<reference evidence="4" key="1">
    <citation type="journal article" date="2020" name="Stud. Mycol.">
        <title>101 Dothideomycetes genomes: a test case for predicting lifestyles and emergence of pathogens.</title>
        <authorList>
            <person name="Haridas S."/>
            <person name="Albert R."/>
            <person name="Binder M."/>
            <person name="Bloem J."/>
            <person name="Labutti K."/>
            <person name="Salamov A."/>
            <person name="Andreopoulos B."/>
            <person name="Baker S."/>
            <person name="Barry K."/>
            <person name="Bills G."/>
            <person name="Bluhm B."/>
            <person name="Cannon C."/>
            <person name="Castanera R."/>
            <person name="Culley D."/>
            <person name="Daum C."/>
            <person name="Ezra D."/>
            <person name="Gonzalez J."/>
            <person name="Henrissat B."/>
            <person name="Kuo A."/>
            <person name="Liang C."/>
            <person name="Lipzen A."/>
            <person name="Lutzoni F."/>
            <person name="Magnuson J."/>
            <person name="Mondo S."/>
            <person name="Nolan M."/>
            <person name="Ohm R."/>
            <person name="Pangilinan J."/>
            <person name="Park H.-J."/>
            <person name="Ramirez L."/>
            <person name="Alfaro M."/>
            <person name="Sun H."/>
            <person name="Tritt A."/>
            <person name="Yoshinaga Y."/>
            <person name="Zwiers L.-H."/>
            <person name="Turgeon B."/>
            <person name="Goodwin S."/>
            <person name="Spatafora J."/>
            <person name="Crous P."/>
            <person name="Grigoriev I."/>
        </authorList>
    </citation>
    <scope>NUCLEOTIDE SEQUENCE</scope>
    <source>
        <strain evidence="4">CBS 627.86</strain>
    </source>
</reference>
<dbReference type="SMART" id="SM00066">
    <property type="entry name" value="GAL4"/>
    <property type="match status" value="1"/>
</dbReference>
<feature type="region of interest" description="Disordered" evidence="2">
    <location>
        <begin position="12"/>
        <end position="45"/>
    </location>
</feature>
<dbReference type="AlphaFoldDB" id="A0A6A5YI85"/>
<feature type="region of interest" description="Disordered" evidence="2">
    <location>
        <begin position="259"/>
        <end position="301"/>
    </location>
</feature>
<name>A0A6A5YI85_9PLEO</name>